<accession>X1LA01</accession>
<name>X1LA01_9ZZZZ</name>
<proteinExistence type="predicted"/>
<dbReference type="AlphaFoldDB" id="X1LA01"/>
<evidence type="ECO:0000313" key="1">
    <source>
        <dbReference type="EMBL" id="GAI02686.1"/>
    </source>
</evidence>
<dbReference type="EMBL" id="BARV01010908">
    <property type="protein sequence ID" value="GAI02686.1"/>
    <property type="molecule type" value="Genomic_DNA"/>
</dbReference>
<reference evidence="1" key="1">
    <citation type="journal article" date="2014" name="Front. Microbiol.">
        <title>High frequency of phylogenetically diverse reductive dehalogenase-homologous genes in deep subseafloor sedimentary metagenomes.</title>
        <authorList>
            <person name="Kawai M."/>
            <person name="Futagami T."/>
            <person name="Toyoda A."/>
            <person name="Takaki Y."/>
            <person name="Nishi S."/>
            <person name="Hori S."/>
            <person name="Arai W."/>
            <person name="Tsubouchi T."/>
            <person name="Morono Y."/>
            <person name="Uchiyama I."/>
            <person name="Ito T."/>
            <person name="Fujiyama A."/>
            <person name="Inagaki F."/>
            <person name="Takami H."/>
        </authorList>
    </citation>
    <scope>NUCLEOTIDE SEQUENCE</scope>
    <source>
        <strain evidence="1">Expedition CK06-06</strain>
    </source>
</reference>
<feature type="non-terminal residue" evidence="1">
    <location>
        <position position="49"/>
    </location>
</feature>
<sequence>MRESKSLRTLRSKTYFLDTYGTRRRLVSYLENIHYQADSGLEEIDMNIS</sequence>
<protein>
    <submittedName>
        <fullName evidence="1">Uncharacterized protein</fullName>
    </submittedName>
</protein>
<organism evidence="1">
    <name type="scientific">marine sediment metagenome</name>
    <dbReference type="NCBI Taxonomy" id="412755"/>
    <lineage>
        <taxon>unclassified sequences</taxon>
        <taxon>metagenomes</taxon>
        <taxon>ecological metagenomes</taxon>
    </lineage>
</organism>
<comment type="caution">
    <text evidence="1">The sequence shown here is derived from an EMBL/GenBank/DDBJ whole genome shotgun (WGS) entry which is preliminary data.</text>
</comment>
<gene>
    <name evidence="1" type="ORF">S06H3_20926</name>
</gene>